<reference evidence="14 15" key="1">
    <citation type="submission" date="2020-04" db="EMBL/GenBank/DDBJ databases">
        <authorList>
            <person name="Wallbank WR R."/>
            <person name="Pardo Diaz C."/>
            <person name="Kozak K."/>
            <person name="Martin S."/>
            <person name="Jiggins C."/>
            <person name="Moest M."/>
            <person name="Warren A I."/>
            <person name="Byers J.R.P. K."/>
            <person name="Montejo-Kovacevich G."/>
            <person name="Yen C E."/>
        </authorList>
    </citation>
    <scope>NUCLEOTIDE SEQUENCE [LARGE SCALE GENOMIC DNA]</scope>
</reference>
<dbReference type="GO" id="GO:0006508">
    <property type="term" value="P:proteolysis"/>
    <property type="evidence" value="ECO:0007669"/>
    <property type="project" value="UniProtKB-KW"/>
</dbReference>
<dbReference type="AlphaFoldDB" id="A0A8S1AJC8"/>
<keyword evidence="5" id="KW-0378">Hydrolase</keyword>
<evidence type="ECO:0000256" key="9">
    <source>
        <dbReference type="ARBA" id="ARBA00055534"/>
    </source>
</evidence>
<dbReference type="InterPro" id="IPR043504">
    <property type="entry name" value="Peptidase_S1_PA_chymotrypsin"/>
</dbReference>
<dbReference type="InterPro" id="IPR050430">
    <property type="entry name" value="Peptidase_S1"/>
</dbReference>
<evidence type="ECO:0000256" key="5">
    <source>
        <dbReference type="ARBA" id="ARBA00022801"/>
    </source>
</evidence>
<dbReference type="PROSITE" id="PS50240">
    <property type="entry name" value="TRYPSIN_DOM"/>
    <property type="match status" value="1"/>
</dbReference>
<feature type="signal peptide" evidence="12">
    <location>
        <begin position="1"/>
        <end position="16"/>
    </location>
</feature>
<dbReference type="Proteomes" id="UP000494106">
    <property type="component" value="Unassembled WGS sequence"/>
</dbReference>
<feature type="region of interest" description="Disordered" evidence="11">
    <location>
        <begin position="185"/>
        <end position="213"/>
    </location>
</feature>
<comment type="similarity">
    <text evidence="2">Belongs to the peptidase S1 family.</text>
</comment>
<dbReference type="PANTHER" id="PTHR24276:SF91">
    <property type="entry name" value="AT26814P-RELATED"/>
    <property type="match status" value="1"/>
</dbReference>
<evidence type="ECO:0000256" key="12">
    <source>
        <dbReference type="SAM" id="SignalP"/>
    </source>
</evidence>
<dbReference type="CDD" id="cd00190">
    <property type="entry name" value="Tryp_SPc"/>
    <property type="match status" value="1"/>
</dbReference>
<dbReference type="PRINTS" id="PR00722">
    <property type="entry name" value="CHYMOTRYPSIN"/>
</dbReference>
<evidence type="ECO:0000256" key="8">
    <source>
        <dbReference type="ARBA" id="ARBA00023240"/>
    </source>
</evidence>
<gene>
    <name evidence="14" type="ORF">APLA_LOCUS12068</name>
</gene>
<keyword evidence="8" id="KW-1199">Hemostasis impairing toxin</keyword>
<dbReference type="InterPro" id="IPR001254">
    <property type="entry name" value="Trypsin_dom"/>
</dbReference>
<keyword evidence="3" id="KW-0800">Toxin</keyword>
<name>A0A8S1AJC8_ARCPL</name>
<dbReference type="SMART" id="SM00020">
    <property type="entry name" value="Tryp_SPc"/>
    <property type="match status" value="1"/>
</dbReference>
<dbReference type="SUPFAM" id="SSF50494">
    <property type="entry name" value="Trypsin-like serine proteases"/>
    <property type="match status" value="1"/>
</dbReference>
<proteinExistence type="inferred from homology"/>
<sequence>MLSTNILMFLLTVVVAIEHGQHHDSHRMSHLVHLLRPNDNFFSELSKNAQRIVNGIFETFHLPQVFSKEPKIKVIIKMLYNLNDMSHKNFELYGVLRNASAVDVDNSPISQVRLNELIIGILNEKEIDVYNETKEKGSEKTKSINTKASSEFANGKEFKKFIGEFLKKLKSLTVNDLFDKKENESEEYEFNQSDHTNLDIWDPSSEDIDKNMPNKKKESRRIFRGIKTSIFSYPFVVSIHILNEFMCAGSIISRDLVVTAASCLQIHYNNRFFRENPKTTYVRVGSDWTTRRGELIPVLEIFFHPQYDPKTLHHNIAVIRLLRNLHFQSHKKTKIRRILLDRGEGNLATNTDGIKILGWGSKMANQIVNEFQKLDYAVLDLYHVDECREIYSRGYVTENNFCAGFLTKGSGACNRDIGGPAIVNNLLVGIVSFGPPVCGAPNAPTVFTRVGHYVNWIKRIMSRRQIVYGVPTTSTRFDKFLKYYNTETPRTFPHMHPVNIFLTTSSLEPIIDGRRRAAHTEANTIHPETVNDINNKNDQTTYDVIRHDLYHNFRNMNKSGDRENNTEQPAHKI</sequence>
<evidence type="ECO:0000256" key="4">
    <source>
        <dbReference type="ARBA" id="ARBA00022670"/>
    </source>
</evidence>
<keyword evidence="10" id="KW-1205">Fibrinolytic toxin</keyword>
<dbReference type="Pfam" id="PF00089">
    <property type="entry name" value="Trypsin"/>
    <property type="match status" value="1"/>
</dbReference>
<evidence type="ECO:0000256" key="10">
    <source>
        <dbReference type="ARBA" id="ARBA00084094"/>
    </source>
</evidence>
<keyword evidence="4" id="KW-0645">Protease</keyword>
<feature type="domain" description="Peptidase S1" evidence="13">
    <location>
        <begin position="222"/>
        <end position="462"/>
    </location>
</feature>
<dbReference type="Gene3D" id="2.40.10.10">
    <property type="entry name" value="Trypsin-like serine proteases"/>
    <property type="match status" value="1"/>
</dbReference>
<comment type="subcellular location">
    <subcellularLocation>
        <location evidence="1">Secreted</location>
        <location evidence="1">Extracellular space</location>
    </subcellularLocation>
</comment>
<evidence type="ECO:0000313" key="14">
    <source>
        <dbReference type="EMBL" id="CAB3249376.1"/>
    </source>
</evidence>
<evidence type="ECO:0000313" key="15">
    <source>
        <dbReference type="Proteomes" id="UP000494106"/>
    </source>
</evidence>
<dbReference type="OrthoDB" id="6380398at2759"/>
<keyword evidence="12" id="KW-0732">Signal</keyword>
<comment type="function">
    <text evidence="9">Fibrinolytic activity; shows preferential cleavage of Arg-Gly bonds in all three fibrinogen chains. Contact with the caterpillars causes severe bleeding, due the anticoagulant effect of the protein.</text>
</comment>
<dbReference type="GO" id="GO:0004252">
    <property type="term" value="F:serine-type endopeptidase activity"/>
    <property type="evidence" value="ECO:0007669"/>
    <property type="project" value="InterPro"/>
</dbReference>
<organism evidence="14 15">
    <name type="scientific">Arctia plantaginis</name>
    <name type="common">Wood tiger moth</name>
    <name type="synonym">Phalaena plantaginis</name>
    <dbReference type="NCBI Taxonomy" id="874455"/>
    <lineage>
        <taxon>Eukaryota</taxon>
        <taxon>Metazoa</taxon>
        <taxon>Ecdysozoa</taxon>
        <taxon>Arthropoda</taxon>
        <taxon>Hexapoda</taxon>
        <taxon>Insecta</taxon>
        <taxon>Pterygota</taxon>
        <taxon>Neoptera</taxon>
        <taxon>Endopterygota</taxon>
        <taxon>Lepidoptera</taxon>
        <taxon>Glossata</taxon>
        <taxon>Ditrysia</taxon>
        <taxon>Noctuoidea</taxon>
        <taxon>Erebidae</taxon>
        <taxon>Arctiinae</taxon>
        <taxon>Arctia</taxon>
    </lineage>
</organism>
<evidence type="ECO:0000256" key="3">
    <source>
        <dbReference type="ARBA" id="ARBA00022656"/>
    </source>
</evidence>
<evidence type="ECO:0000256" key="6">
    <source>
        <dbReference type="ARBA" id="ARBA00022825"/>
    </source>
</evidence>
<dbReference type="EMBL" id="CADEBC010000539">
    <property type="protein sequence ID" value="CAB3249376.1"/>
    <property type="molecule type" value="Genomic_DNA"/>
</dbReference>
<evidence type="ECO:0000256" key="7">
    <source>
        <dbReference type="ARBA" id="ARBA00023157"/>
    </source>
</evidence>
<dbReference type="PANTHER" id="PTHR24276">
    <property type="entry name" value="POLYSERASE-RELATED"/>
    <property type="match status" value="1"/>
</dbReference>
<dbReference type="FunFam" id="2.40.10.10:FF:000068">
    <property type="entry name" value="transmembrane protease serine 2"/>
    <property type="match status" value="1"/>
</dbReference>
<protein>
    <recommendedName>
        <fullName evidence="13">Peptidase S1 domain-containing protein</fullName>
    </recommendedName>
</protein>
<keyword evidence="15" id="KW-1185">Reference proteome</keyword>
<feature type="chain" id="PRO_5035922127" description="Peptidase S1 domain-containing protein" evidence="12">
    <location>
        <begin position="17"/>
        <end position="573"/>
    </location>
</feature>
<dbReference type="InterPro" id="IPR001314">
    <property type="entry name" value="Peptidase_S1A"/>
</dbReference>
<accession>A0A8S1AJC8</accession>
<evidence type="ECO:0000256" key="11">
    <source>
        <dbReference type="SAM" id="MobiDB-lite"/>
    </source>
</evidence>
<evidence type="ECO:0000256" key="1">
    <source>
        <dbReference type="ARBA" id="ARBA00004239"/>
    </source>
</evidence>
<comment type="caution">
    <text evidence="14">The sequence shown here is derived from an EMBL/GenBank/DDBJ whole genome shotgun (WGS) entry which is preliminary data.</text>
</comment>
<keyword evidence="6" id="KW-0720">Serine protease</keyword>
<dbReference type="GO" id="GO:0090729">
    <property type="term" value="F:toxin activity"/>
    <property type="evidence" value="ECO:0007669"/>
    <property type="project" value="UniProtKB-KW"/>
</dbReference>
<dbReference type="InterPro" id="IPR009003">
    <property type="entry name" value="Peptidase_S1_PA"/>
</dbReference>
<keyword evidence="7" id="KW-1015">Disulfide bond</keyword>
<dbReference type="GO" id="GO:0005576">
    <property type="term" value="C:extracellular region"/>
    <property type="evidence" value="ECO:0007669"/>
    <property type="project" value="UniProtKB-SubCell"/>
</dbReference>
<evidence type="ECO:0000256" key="2">
    <source>
        <dbReference type="ARBA" id="ARBA00007664"/>
    </source>
</evidence>
<evidence type="ECO:0000259" key="13">
    <source>
        <dbReference type="PROSITE" id="PS50240"/>
    </source>
</evidence>